<evidence type="ECO:0008006" key="3">
    <source>
        <dbReference type="Google" id="ProtNLM"/>
    </source>
</evidence>
<dbReference type="AlphaFoldDB" id="A0A836CNR6"/>
<dbReference type="SUPFAM" id="SSF52402">
    <property type="entry name" value="Adenine nucleotide alpha hydrolases-like"/>
    <property type="match status" value="1"/>
</dbReference>
<proteinExistence type="predicted"/>
<dbReference type="PANTHER" id="PTHR43169:SF2">
    <property type="entry name" value="NAD_GMP SYNTHASE DOMAIN-CONTAINING PROTEIN"/>
    <property type="match status" value="1"/>
</dbReference>
<gene>
    <name evidence="1" type="ORF">JKP88DRAFT_176058</name>
</gene>
<dbReference type="InterPro" id="IPR014729">
    <property type="entry name" value="Rossmann-like_a/b/a_fold"/>
</dbReference>
<keyword evidence="2" id="KW-1185">Reference proteome</keyword>
<reference evidence="1" key="1">
    <citation type="submission" date="2021-02" db="EMBL/GenBank/DDBJ databases">
        <title>First Annotated Genome of the Yellow-green Alga Tribonema minus.</title>
        <authorList>
            <person name="Mahan K.M."/>
        </authorList>
    </citation>
    <scope>NUCLEOTIDE SEQUENCE</scope>
    <source>
        <strain evidence="1">UTEX B ZZ1240</strain>
    </source>
</reference>
<dbReference type="EMBL" id="JAFCMP010000039">
    <property type="protein sequence ID" value="KAG5190121.1"/>
    <property type="molecule type" value="Genomic_DNA"/>
</dbReference>
<dbReference type="Proteomes" id="UP000664859">
    <property type="component" value="Unassembled WGS sequence"/>
</dbReference>
<dbReference type="OrthoDB" id="42985at2759"/>
<comment type="caution">
    <text evidence="1">The sequence shown here is derived from an EMBL/GenBank/DDBJ whole genome shotgun (WGS) entry which is preliminary data.</text>
</comment>
<organism evidence="1 2">
    <name type="scientific">Tribonema minus</name>
    <dbReference type="NCBI Taxonomy" id="303371"/>
    <lineage>
        <taxon>Eukaryota</taxon>
        <taxon>Sar</taxon>
        <taxon>Stramenopiles</taxon>
        <taxon>Ochrophyta</taxon>
        <taxon>PX clade</taxon>
        <taxon>Xanthophyceae</taxon>
        <taxon>Tribonematales</taxon>
        <taxon>Tribonemataceae</taxon>
        <taxon>Tribonema</taxon>
    </lineage>
</organism>
<accession>A0A836CNR6</accession>
<evidence type="ECO:0000313" key="1">
    <source>
        <dbReference type="EMBL" id="KAG5190121.1"/>
    </source>
</evidence>
<dbReference type="InterPro" id="IPR052188">
    <property type="entry name" value="Ni-pincer_cofactor_biosynth"/>
</dbReference>
<dbReference type="PANTHER" id="PTHR43169">
    <property type="entry name" value="EXSB FAMILY PROTEIN"/>
    <property type="match status" value="1"/>
</dbReference>
<name>A0A836CNR6_9STRA</name>
<evidence type="ECO:0000313" key="2">
    <source>
        <dbReference type="Proteomes" id="UP000664859"/>
    </source>
</evidence>
<sequence>MRSLIRTLQRRIEAEGTLRGHNLVAFSGGVDSSVVAALVHEVFPSNSLACLGVSPSLPAAQRELAHTIADRIGIGLREVVTQEGSDPEYIANRGQSCYHCKSHLYSALEAIAADATAAVHSRNGGDGDSRNVLFNGTNQEDRSDTTRVGLKAAAEYSVSSPIDTLTKAQVRAVARALALPNWDHAASPCLRSRLAFGVAATPASLARVERAEAAARALLALGPRDNLRVRAMAAERALVEVDAARLDAARARAAVLSAAILPLGFAALDVRAFRSGAVSGHADAAAAVAATAASAEASVEERVAADGTRVSAVRAARSQ</sequence>
<protein>
    <recommendedName>
        <fullName evidence="3">Asparagine synthetase domain-containing protein</fullName>
    </recommendedName>
</protein>
<dbReference type="Gene3D" id="3.40.50.620">
    <property type="entry name" value="HUPs"/>
    <property type="match status" value="1"/>
</dbReference>